<evidence type="ECO:0000256" key="3">
    <source>
        <dbReference type="ARBA" id="ARBA00022705"/>
    </source>
</evidence>
<feature type="compositionally biased region" description="Low complexity" evidence="5">
    <location>
        <begin position="131"/>
        <end position="145"/>
    </location>
</feature>
<evidence type="ECO:0000256" key="1">
    <source>
        <dbReference type="ARBA" id="ARBA00004123"/>
    </source>
</evidence>
<comment type="subcellular location">
    <subcellularLocation>
        <location evidence="1">Nucleus</location>
    </subcellularLocation>
</comment>
<feature type="compositionally biased region" description="Basic and acidic residues" evidence="5">
    <location>
        <begin position="459"/>
        <end position="479"/>
    </location>
</feature>
<feature type="compositionally biased region" description="Acidic residues" evidence="5">
    <location>
        <begin position="544"/>
        <end position="558"/>
    </location>
</feature>
<dbReference type="InterPro" id="IPR056773">
    <property type="entry name" value="WHD_ORC2"/>
</dbReference>
<evidence type="ECO:0000313" key="9">
    <source>
        <dbReference type="Proteomes" id="UP001338582"/>
    </source>
</evidence>
<dbReference type="PRINTS" id="PR00929">
    <property type="entry name" value="ATHOOK"/>
</dbReference>
<feature type="domain" description="Origin recognition complex subunit 2 RecA-like" evidence="6">
    <location>
        <begin position="795"/>
        <end position="983"/>
    </location>
</feature>
<organism evidence="8 9">
    <name type="scientific">Australozyma saopauloensis</name>
    <dbReference type="NCBI Taxonomy" id="291208"/>
    <lineage>
        <taxon>Eukaryota</taxon>
        <taxon>Fungi</taxon>
        <taxon>Dikarya</taxon>
        <taxon>Ascomycota</taxon>
        <taxon>Saccharomycotina</taxon>
        <taxon>Pichiomycetes</taxon>
        <taxon>Metschnikowiaceae</taxon>
        <taxon>Australozyma</taxon>
    </lineage>
</organism>
<dbReference type="InterPro" id="IPR017956">
    <property type="entry name" value="AT_hook_DNA-bd_motif"/>
</dbReference>
<dbReference type="InterPro" id="IPR056772">
    <property type="entry name" value="RecA-like_ORC2"/>
</dbReference>
<dbReference type="EMBL" id="CP138896">
    <property type="protein sequence ID" value="WPK25514.1"/>
    <property type="molecule type" value="Genomic_DNA"/>
</dbReference>
<dbReference type="InterPro" id="IPR007220">
    <property type="entry name" value="ORC2"/>
</dbReference>
<sequence>MSTNTNSDGMPVEQGVQPHADAAFAAAETNNLEKNAPVENPEKTHLDGHEVEAQLINAHAAGVLTSPSAGSAQAGLAFVDEPLKDEFKTELEAHAAAVPAQENFGLEGVDVKAEVAEHAPEHAAEDDETRAIGGSDSGSGASTGAVPSRRATKTRARKPVDFSSGGYFSDELSSEDMEFKEERGDDEYDPDADDEPQKKRGRPRLVDIAAAGSEPKRKRGRPRKIVVEGAEGSNPSTAKAAAAGGLGDDGEPKVKRKRGRPRKIRPEDEQDAANASGLASTIATNTTDGSSGVPSSSQNKPVGTEGGADEVDLGPIIMSNLTEANIDPNLDPSLYSNADASVYLLLGPSPNPLLNLSPMAPNNPGGSGGAVGPGGDAGAVKAVLEAIGINESEPLPDSQEQHLGKILDEALNAEFGLLEEQLQNPEQPKEPEQPVKRKRGRPRKGQEVNKSKPIIDLIEDLRRSSRATVTERKEREVQKRVARALRVQRKQEVKLQKQLGIYERKKRKSDMKRESENGVVLSDAESTGASDSDEESSAVTTNSDDSDDSAISDDDSEDEYRARKKYNVSPKKSEAAKPALKDKPPRVPKPPVQRRSKKGRPSKQENVTKEVFSIFKIEEGVSDSVGPTDPAETLGQLEEEKDKLISNNGNKSTISTKTAAIALNFDNKGSSTFSDIPIVSGIRDSVVTEQPQELERIAKFTPLPVPEIDEDGKIIDPTYVEKHLPGVLIREDDSATGRLIDERAFFLEGSEGYFEQHNLRFRPSDSSLSLNAPDLGFEEFAPYVELSLLVHRPERNMLKELHKGLYHQWCFELSQGYSLNFFGVGSKARMIMDFLEEYFVSWYHDVICESEDEQMPPVMIVNGYNPGTKLKAVLHDMTAAILSATGQPLRQPKHVSEAFPFLMGHLKQLASRNSKNRVVKASLVLVIHNIDGEAFRDERSQNLLSQLTALPNVWVIVSSDNVNLSLLWDLYRFKNYNFLWHDVTTYEPYAVEMSFKDVLSMGQSKKFVGSRGAKYVLASLTANAKKLYEVLLQLQMEAIEASVLSKTSRTGLKGLAKTSVELRKVYDRCVEKFIVSNEVNFKTMLGEYVEHKMCVLTKNTAGHEVVYVPFTLDEMTKLRKEEF</sequence>
<dbReference type="Pfam" id="PF04084">
    <property type="entry name" value="RecA-like_ORC2"/>
    <property type="match status" value="1"/>
</dbReference>
<dbReference type="GO" id="GO:0003688">
    <property type="term" value="F:DNA replication origin binding"/>
    <property type="evidence" value="ECO:0007669"/>
    <property type="project" value="TreeGrafter"/>
</dbReference>
<dbReference type="KEGG" id="asau:88173895"/>
<dbReference type="PANTHER" id="PTHR14052:SF0">
    <property type="entry name" value="ORIGIN RECOGNITION COMPLEX SUBUNIT 2"/>
    <property type="match status" value="1"/>
</dbReference>
<evidence type="ECO:0000259" key="7">
    <source>
        <dbReference type="Pfam" id="PF24882"/>
    </source>
</evidence>
<feature type="compositionally biased region" description="Basic residues" evidence="5">
    <location>
        <begin position="254"/>
        <end position="263"/>
    </location>
</feature>
<feature type="region of interest" description="Disordered" evidence="5">
    <location>
        <begin position="1"/>
        <end position="44"/>
    </location>
</feature>
<gene>
    <name evidence="8" type="ORF">PUMCH_002831</name>
</gene>
<name>A0AAX4HAI8_9ASCO</name>
<keyword evidence="9" id="KW-1185">Reference proteome</keyword>
<feature type="compositionally biased region" description="Polar residues" evidence="5">
    <location>
        <begin position="277"/>
        <end position="301"/>
    </location>
</feature>
<dbReference type="PANTHER" id="PTHR14052">
    <property type="entry name" value="ORIGIN RECOGNITION COMPLEX SUBUNIT 2"/>
    <property type="match status" value="1"/>
</dbReference>
<evidence type="ECO:0000259" key="6">
    <source>
        <dbReference type="Pfam" id="PF04084"/>
    </source>
</evidence>
<dbReference type="GO" id="GO:0005664">
    <property type="term" value="C:nuclear origin of replication recognition complex"/>
    <property type="evidence" value="ECO:0007669"/>
    <property type="project" value="TreeGrafter"/>
</dbReference>
<dbReference type="AlphaFoldDB" id="A0AAX4HAI8"/>
<evidence type="ECO:0000256" key="5">
    <source>
        <dbReference type="SAM" id="MobiDB-lite"/>
    </source>
</evidence>
<feature type="region of interest" description="Disordered" evidence="5">
    <location>
        <begin position="119"/>
        <end position="314"/>
    </location>
</feature>
<evidence type="ECO:0000256" key="4">
    <source>
        <dbReference type="ARBA" id="ARBA00023242"/>
    </source>
</evidence>
<dbReference type="Pfam" id="PF24882">
    <property type="entry name" value="WHD_ORC2"/>
    <property type="match status" value="1"/>
</dbReference>
<feature type="compositionally biased region" description="Acidic residues" evidence="5">
    <location>
        <begin position="172"/>
        <end position="194"/>
    </location>
</feature>
<dbReference type="SMART" id="SM00384">
    <property type="entry name" value="AT_hook"/>
    <property type="match status" value="4"/>
</dbReference>
<protein>
    <recommendedName>
        <fullName evidence="10">Origin recognition complex subunit 2</fullName>
    </recommendedName>
</protein>
<reference evidence="8 9" key="1">
    <citation type="submission" date="2023-10" db="EMBL/GenBank/DDBJ databases">
        <title>Draft Genome Sequence of Candida saopaulonensis from a very Premature Infant with Sepsis.</title>
        <authorList>
            <person name="Ning Y."/>
            <person name="Dai R."/>
            <person name="Xiao M."/>
            <person name="Xu Y."/>
            <person name="Yan Q."/>
            <person name="Zhang L."/>
        </authorList>
    </citation>
    <scope>NUCLEOTIDE SEQUENCE [LARGE SCALE GENOMIC DNA]</scope>
    <source>
        <strain evidence="8 9">19XY460</strain>
    </source>
</reference>
<accession>A0AAX4HAI8</accession>
<feature type="region of interest" description="Disordered" evidence="5">
    <location>
        <begin position="420"/>
        <end position="607"/>
    </location>
</feature>
<evidence type="ECO:0008006" key="10">
    <source>
        <dbReference type="Google" id="ProtNLM"/>
    </source>
</evidence>
<keyword evidence="4" id="KW-0539">Nucleus</keyword>
<dbReference type="Proteomes" id="UP001338582">
    <property type="component" value="Chromosome 3"/>
</dbReference>
<dbReference type="GeneID" id="88173895"/>
<keyword evidence="3" id="KW-0235">DNA replication</keyword>
<evidence type="ECO:0000313" key="8">
    <source>
        <dbReference type="EMBL" id="WPK25514.1"/>
    </source>
</evidence>
<dbReference type="GO" id="GO:0006260">
    <property type="term" value="P:DNA replication"/>
    <property type="evidence" value="ECO:0007669"/>
    <property type="project" value="UniProtKB-KW"/>
</dbReference>
<feature type="domain" description="Origin recognition complex subunit 2 winged-helix" evidence="7">
    <location>
        <begin position="1054"/>
        <end position="1114"/>
    </location>
</feature>
<feature type="compositionally biased region" description="Basic residues" evidence="5">
    <location>
        <begin position="592"/>
        <end position="601"/>
    </location>
</feature>
<evidence type="ECO:0000256" key="2">
    <source>
        <dbReference type="ARBA" id="ARBA00007421"/>
    </source>
</evidence>
<comment type="similarity">
    <text evidence="2">Belongs to the ORC2 family.</text>
</comment>
<dbReference type="RefSeq" id="XP_062877896.1">
    <property type="nucleotide sequence ID" value="XM_063021826.1"/>
</dbReference>
<feature type="compositionally biased region" description="Basic and acidic residues" evidence="5">
    <location>
        <begin position="571"/>
        <end position="585"/>
    </location>
</feature>
<proteinExistence type="inferred from homology"/>